<dbReference type="Proteomes" id="UP001190700">
    <property type="component" value="Unassembled WGS sequence"/>
</dbReference>
<reference evidence="2 3" key="1">
    <citation type="journal article" date="2015" name="Genome Biol. Evol.">
        <title>Comparative Genomics of a Bacterivorous Green Alga Reveals Evolutionary Causalities and Consequences of Phago-Mixotrophic Mode of Nutrition.</title>
        <authorList>
            <person name="Burns J.A."/>
            <person name="Paasch A."/>
            <person name="Narechania A."/>
            <person name="Kim E."/>
        </authorList>
    </citation>
    <scope>NUCLEOTIDE SEQUENCE [LARGE SCALE GENOMIC DNA]</scope>
    <source>
        <strain evidence="2 3">PLY_AMNH</strain>
    </source>
</reference>
<evidence type="ECO:0000259" key="1">
    <source>
        <dbReference type="PROSITE" id="PS50222"/>
    </source>
</evidence>
<evidence type="ECO:0000313" key="2">
    <source>
        <dbReference type="EMBL" id="KAK3262441.1"/>
    </source>
</evidence>
<proteinExistence type="predicted"/>
<dbReference type="Gene3D" id="2.130.10.10">
    <property type="entry name" value="YVTN repeat-like/Quinoprotein amine dehydrogenase"/>
    <property type="match status" value="1"/>
</dbReference>
<dbReference type="InterPro" id="IPR015943">
    <property type="entry name" value="WD40/YVTN_repeat-like_dom_sf"/>
</dbReference>
<dbReference type="InterPro" id="IPR011992">
    <property type="entry name" value="EF-hand-dom_pair"/>
</dbReference>
<dbReference type="SUPFAM" id="SSF47473">
    <property type="entry name" value="EF-hand"/>
    <property type="match status" value="1"/>
</dbReference>
<evidence type="ECO:0000313" key="3">
    <source>
        <dbReference type="Proteomes" id="UP001190700"/>
    </source>
</evidence>
<gene>
    <name evidence="2" type="ORF">CYMTET_28706</name>
</gene>
<dbReference type="GO" id="GO:0005509">
    <property type="term" value="F:calcium ion binding"/>
    <property type="evidence" value="ECO:0007669"/>
    <property type="project" value="InterPro"/>
</dbReference>
<dbReference type="PROSITE" id="PS50222">
    <property type="entry name" value="EF_HAND_2"/>
    <property type="match status" value="1"/>
</dbReference>
<feature type="domain" description="EF-hand" evidence="1">
    <location>
        <begin position="124"/>
        <end position="159"/>
    </location>
</feature>
<keyword evidence="3" id="KW-1185">Reference proteome</keyword>
<accession>A0AAE0KVM9</accession>
<dbReference type="EMBL" id="LGRX02016194">
    <property type="protein sequence ID" value="KAK3262441.1"/>
    <property type="molecule type" value="Genomic_DNA"/>
</dbReference>
<protein>
    <recommendedName>
        <fullName evidence="1">EF-hand domain-containing protein</fullName>
    </recommendedName>
</protein>
<dbReference type="Gene3D" id="1.10.238.10">
    <property type="entry name" value="EF-hand"/>
    <property type="match status" value="1"/>
</dbReference>
<sequence>MQSQLSCQVKLFNHPVVHDDAPFRCYYGSSSFVCCTRFTCDDRYVIAVGGGDHTTFQYKTHGINKGDSLPENQKELDWCDVDECLYCGRRPIPPPPPPPWGPLDKAGKTWGLSVPKNGKCTCKNHQLHLEQEFLTFDTGGTGNVTKIELKCVLRSSGHKLTEEEFEGMWSAMCKFPGGADDIDYLAGFAELKKLLSASWPEEEPEPEA</sequence>
<organism evidence="2 3">
    <name type="scientific">Cymbomonas tetramitiformis</name>
    <dbReference type="NCBI Taxonomy" id="36881"/>
    <lineage>
        <taxon>Eukaryota</taxon>
        <taxon>Viridiplantae</taxon>
        <taxon>Chlorophyta</taxon>
        <taxon>Pyramimonadophyceae</taxon>
        <taxon>Pyramimonadales</taxon>
        <taxon>Pyramimonadaceae</taxon>
        <taxon>Cymbomonas</taxon>
    </lineage>
</organism>
<name>A0AAE0KVM9_9CHLO</name>
<dbReference type="AlphaFoldDB" id="A0AAE0KVM9"/>
<comment type="caution">
    <text evidence="2">The sequence shown here is derived from an EMBL/GenBank/DDBJ whole genome shotgun (WGS) entry which is preliminary data.</text>
</comment>
<dbReference type="InterPro" id="IPR002048">
    <property type="entry name" value="EF_hand_dom"/>
</dbReference>